<dbReference type="InterPro" id="IPR003691">
    <property type="entry name" value="FluC"/>
</dbReference>
<dbReference type="EMBL" id="FOGT01000019">
    <property type="protein sequence ID" value="SES36648.1"/>
    <property type="molecule type" value="Genomic_DNA"/>
</dbReference>
<dbReference type="RefSeq" id="WP_093055147.1">
    <property type="nucleotide sequence ID" value="NZ_FOGT01000019.1"/>
</dbReference>
<feature type="transmembrane region" description="Helical" evidence="10">
    <location>
        <begin position="69"/>
        <end position="90"/>
    </location>
</feature>
<sequence>MKSKLLVIAAVFAGGAAGTLLRYVINLQTITLLFPLGTIIENLAGSLLLGFLTGWVLVKMVPSFVKEGLGVGFCGGFTTMSTLAADTVFLTEGGSLYMAGLYLIISLTGGVTLAIAGMALGQHAAHKKREAGEGA</sequence>
<dbReference type="GO" id="GO:0140114">
    <property type="term" value="P:cellular detoxification of fluoride"/>
    <property type="evidence" value="ECO:0007669"/>
    <property type="project" value="UniProtKB-UniRule"/>
</dbReference>
<dbReference type="Pfam" id="PF02537">
    <property type="entry name" value="CRCB"/>
    <property type="match status" value="1"/>
</dbReference>
<evidence type="ECO:0000313" key="11">
    <source>
        <dbReference type="EMBL" id="SES36648.1"/>
    </source>
</evidence>
<keyword evidence="6 10" id="KW-0407">Ion channel</keyword>
<keyword evidence="2 10" id="KW-1003">Cell membrane</keyword>
<keyword evidence="3 10" id="KW-0812">Transmembrane</keyword>
<dbReference type="HAMAP" id="MF_00454">
    <property type="entry name" value="FluC"/>
    <property type="match status" value="1"/>
</dbReference>
<keyword evidence="5 10" id="KW-0472">Membrane</keyword>
<keyword evidence="10" id="KW-0406">Ion transport</keyword>
<protein>
    <recommendedName>
        <fullName evidence="10">Fluoride-specific ion channel FluC</fullName>
    </recommendedName>
</protein>
<name>A0A1H9WRV6_9BACI</name>
<proteinExistence type="inferred from homology"/>
<dbReference type="GO" id="GO:0062054">
    <property type="term" value="F:fluoride channel activity"/>
    <property type="evidence" value="ECO:0007669"/>
    <property type="project" value="UniProtKB-UniRule"/>
</dbReference>
<keyword evidence="10" id="KW-0813">Transport</keyword>
<feature type="binding site" evidence="10">
    <location>
        <position position="78"/>
    </location>
    <ligand>
        <name>Na(+)</name>
        <dbReference type="ChEBI" id="CHEBI:29101"/>
        <note>structural</note>
    </ligand>
</feature>
<keyword evidence="10" id="KW-0915">Sodium</keyword>
<gene>
    <name evidence="10" type="primary">fluC</name>
    <name evidence="10" type="synonym">crcB</name>
    <name evidence="11" type="ORF">SAMN05518684_11963</name>
</gene>
<reference evidence="12" key="1">
    <citation type="submission" date="2016-10" db="EMBL/GenBank/DDBJ databases">
        <authorList>
            <person name="Varghese N."/>
            <person name="Submissions S."/>
        </authorList>
    </citation>
    <scope>NUCLEOTIDE SEQUENCE [LARGE SCALE GENOMIC DNA]</scope>
    <source>
        <strain evidence="12">S9</strain>
    </source>
</reference>
<comment type="catalytic activity">
    <reaction evidence="8">
        <text>fluoride(in) = fluoride(out)</text>
        <dbReference type="Rhea" id="RHEA:76159"/>
        <dbReference type="ChEBI" id="CHEBI:17051"/>
    </reaction>
    <physiologicalReaction direction="left-to-right" evidence="8">
        <dbReference type="Rhea" id="RHEA:76160"/>
    </physiologicalReaction>
</comment>
<organism evidence="11 12">
    <name type="scientific">Salipaludibacillus aurantiacus</name>
    <dbReference type="NCBI Taxonomy" id="1601833"/>
    <lineage>
        <taxon>Bacteria</taxon>
        <taxon>Bacillati</taxon>
        <taxon>Bacillota</taxon>
        <taxon>Bacilli</taxon>
        <taxon>Bacillales</taxon>
        <taxon>Bacillaceae</taxon>
    </lineage>
</organism>
<dbReference type="GO" id="GO:0046872">
    <property type="term" value="F:metal ion binding"/>
    <property type="evidence" value="ECO:0007669"/>
    <property type="project" value="UniProtKB-KW"/>
</dbReference>
<evidence type="ECO:0000256" key="10">
    <source>
        <dbReference type="HAMAP-Rule" id="MF_00454"/>
    </source>
</evidence>
<dbReference type="Proteomes" id="UP000198571">
    <property type="component" value="Unassembled WGS sequence"/>
</dbReference>
<evidence type="ECO:0000313" key="12">
    <source>
        <dbReference type="Proteomes" id="UP000198571"/>
    </source>
</evidence>
<keyword evidence="10" id="KW-0479">Metal-binding</keyword>
<dbReference type="PANTHER" id="PTHR28259:SF1">
    <property type="entry name" value="FLUORIDE EXPORT PROTEIN 1-RELATED"/>
    <property type="match status" value="1"/>
</dbReference>
<comment type="activity regulation">
    <text evidence="10">Na(+) is not transported, but it plays an essential structural role and its presence is essential for fluoride channel function.</text>
</comment>
<evidence type="ECO:0000256" key="9">
    <source>
        <dbReference type="ARBA" id="ARBA00049940"/>
    </source>
</evidence>
<dbReference type="PANTHER" id="PTHR28259">
    <property type="entry name" value="FLUORIDE EXPORT PROTEIN 1-RELATED"/>
    <property type="match status" value="1"/>
</dbReference>
<comment type="function">
    <text evidence="9 10">Fluoride-specific ion channel. Important for reducing fluoride concentration in the cell, thus reducing its toxicity.</text>
</comment>
<comment type="subcellular location">
    <subcellularLocation>
        <location evidence="1 10">Cell membrane</location>
        <topology evidence="1 10">Multi-pass membrane protein</topology>
    </subcellularLocation>
</comment>
<evidence type="ECO:0000256" key="6">
    <source>
        <dbReference type="ARBA" id="ARBA00023303"/>
    </source>
</evidence>
<feature type="transmembrane region" description="Helical" evidence="10">
    <location>
        <begin position="96"/>
        <end position="120"/>
    </location>
</feature>
<feature type="binding site" evidence="10">
    <location>
        <position position="75"/>
    </location>
    <ligand>
        <name>Na(+)</name>
        <dbReference type="ChEBI" id="CHEBI:29101"/>
        <note>structural</note>
    </ligand>
</feature>
<accession>A0A1H9WRV6</accession>
<feature type="transmembrane region" description="Helical" evidence="10">
    <location>
        <begin position="33"/>
        <end position="57"/>
    </location>
</feature>
<dbReference type="AlphaFoldDB" id="A0A1H9WRV6"/>
<evidence type="ECO:0000256" key="4">
    <source>
        <dbReference type="ARBA" id="ARBA00022989"/>
    </source>
</evidence>
<evidence type="ECO:0000256" key="8">
    <source>
        <dbReference type="ARBA" id="ARBA00035585"/>
    </source>
</evidence>
<evidence type="ECO:0000256" key="3">
    <source>
        <dbReference type="ARBA" id="ARBA00022692"/>
    </source>
</evidence>
<evidence type="ECO:0000256" key="1">
    <source>
        <dbReference type="ARBA" id="ARBA00004651"/>
    </source>
</evidence>
<evidence type="ECO:0000256" key="7">
    <source>
        <dbReference type="ARBA" id="ARBA00035120"/>
    </source>
</evidence>
<keyword evidence="4 10" id="KW-1133">Transmembrane helix</keyword>
<evidence type="ECO:0000256" key="5">
    <source>
        <dbReference type="ARBA" id="ARBA00023136"/>
    </source>
</evidence>
<dbReference type="GO" id="GO:0005886">
    <property type="term" value="C:plasma membrane"/>
    <property type="evidence" value="ECO:0007669"/>
    <property type="project" value="UniProtKB-SubCell"/>
</dbReference>
<evidence type="ECO:0000256" key="2">
    <source>
        <dbReference type="ARBA" id="ARBA00022475"/>
    </source>
</evidence>
<dbReference type="OrthoDB" id="9815830at2"/>
<comment type="similarity">
    <text evidence="7 10">Belongs to the fluoride channel Fluc/FEX (TC 1.A.43) family.</text>
</comment>
<keyword evidence="12" id="KW-1185">Reference proteome</keyword>